<dbReference type="Proteomes" id="UP000267821">
    <property type="component" value="Unassembled WGS sequence"/>
</dbReference>
<organism evidence="1 2">
    <name type="scientific">Terfezia boudieri ATCC MYA-4762</name>
    <dbReference type="NCBI Taxonomy" id="1051890"/>
    <lineage>
        <taxon>Eukaryota</taxon>
        <taxon>Fungi</taxon>
        <taxon>Dikarya</taxon>
        <taxon>Ascomycota</taxon>
        <taxon>Pezizomycotina</taxon>
        <taxon>Pezizomycetes</taxon>
        <taxon>Pezizales</taxon>
        <taxon>Pezizaceae</taxon>
        <taxon>Terfezia</taxon>
    </lineage>
</organism>
<gene>
    <name evidence="1" type="ORF">L211DRAFT_133367</name>
</gene>
<evidence type="ECO:0000313" key="2">
    <source>
        <dbReference type="Proteomes" id="UP000267821"/>
    </source>
</evidence>
<dbReference type="InParanoid" id="A0A3N4LUW9"/>
<proteinExistence type="predicted"/>
<accession>A0A3N4LUW9</accession>
<protein>
    <submittedName>
        <fullName evidence="1">Uncharacterized protein</fullName>
    </submittedName>
</protein>
<dbReference type="OrthoDB" id="4146887at2759"/>
<reference evidence="1 2" key="1">
    <citation type="journal article" date="2018" name="Nat. Ecol. Evol.">
        <title>Pezizomycetes genomes reveal the molecular basis of ectomycorrhizal truffle lifestyle.</title>
        <authorList>
            <person name="Murat C."/>
            <person name="Payen T."/>
            <person name="Noel B."/>
            <person name="Kuo A."/>
            <person name="Morin E."/>
            <person name="Chen J."/>
            <person name="Kohler A."/>
            <person name="Krizsan K."/>
            <person name="Balestrini R."/>
            <person name="Da Silva C."/>
            <person name="Montanini B."/>
            <person name="Hainaut M."/>
            <person name="Levati E."/>
            <person name="Barry K.W."/>
            <person name="Belfiori B."/>
            <person name="Cichocki N."/>
            <person name="Clum A."/>
            <person name="Dockter R.B."/>
            <person name="Fauchery L."/>
            <person name="Guy J."/>
            <person name="Iotti M."/>
            <person name="Le Tacon F."/>
            <person name="Lindquist E.A."/>
            <person name="Lipzen A."/>
            <person name="Malagnac F."/>
            <person name="Mello A."/>
            <person name="Molinier V."/>
            <person name="Miyauchi S."/>
            <person name="Poulain J."/>
            <person name="Riccioni C."/>
            <person name="Rubini A."/>
            <person name="Sitrit Y."/>
            <person name="Splivallo R."/>
            <person name="Traeger S."/>
            <person name="Wang M."/>
            <person name="Zifcakova L."/>
            <person name="Wipf D."/>
            <person name="Zambonelli A."/>
            <person name="Paolocci F."/>
            <person name="Nowrousian M."/>
            <person name="Ottonello S."/>
            <person name="Baldrian P."/>
            <person name="Spatafora J.W."/>
            <person name="Henrissat B."/>
            <person name="Nagy L.G."/>
            <person name="Aury J.M."/>
            <person name="Wincker P."/>
            <person name="Grigoriev I.V."/>
            <person name="Bonfante P."/>
            <person name="Martin F.M."/>
        </authorList>
    </citation>
    <scope>NUCLEOTIDE SEQUENCE [LARGE SCALE GENOMIC DNA]</scope>
    <source>
        <strain evidence="1 2">ATCC MYA-4762</strain>
    </source>
</reference>
<keyword evidence="2" id="KW-1185">Reference proteome</keyword>
<dbReference type="EMBL" id="ML121539">
    <property type="protein sequence ID" value="RPB24992.1"/>
    <property type="molecule type" value="Genomic_DNA"/>
</dbReference>
<evidence type="ECO:0000313" key="1">
    <source>
        <dbReference type="EMBL" id="RPB24992.1"/>
    </source>
</evidence>
<dbReference type="AlphaFoldDB" id="A0A3N4LUW9"/>
<sequence length="217" mass="25821">MYATSPLTISQINDLKAWTAQANEEDRMAAEAAWKTGGKDDHHRVNERNLIRLERERREARDQERWQREKRRREFEREIAWEERKRVEWRRYFRQKAVADEEARKADKMGERIRRMEVMRMGNDAVMTMEDDNEIPDESEWRKVALKRHLRTGNRWGSGLLRGATSVTKSGDRSMSNGRARYLICNELSNMEWKVVTRLTARVHGANQTRMHGALHN</sequence>
<name>A0A3N4LUW9_9PEZI</name>